<keyword evidence="3" id="KW-1185">Reference proteome</keyword>
<reference evidence="2 3" key="1">
    <citation type="submission" date="2018-06" db="EMBL/GenBank/DDBJ databases">
        <title>Complete Genomes of Monosporascus.</title>
        <authorList>
            <person name="Robinson A.J."/>
            <person name="Natvig D.O."/>
        </authorList>
    </citation>
    <scope>NUCLEOTIDE SEQUENCE [LARGE SCALE GENOMIC DNA]</scope>
    <source>
        <strain evidence="2 3">CBS 110550</strain>
    </source>
</reference>
<proteinExistence type="predicted"/>
<protein>
    <submittedName>
        <fullName evidence="2">Uncharacterized protein</fullName>
    </submittedName>
</protein>
<dbReference type="Proteomes" id="UP000293360">
    <property type="component" value="Unassembled WGS sequence"/>
</dbReference>
<evidence type="ECO:0000313" key="3">
    <source>
        <dbReference type="Proteomes" id="UP000293360"/>
    </source>
</evidence>
<evidence type="ECO:0000313" key="2">
    <source>
        <dbReference type="EMBL" id="RYO96583.1"/>
    </source>
</evidence>
<accession>A0A4Q4T0N9</accession>
<sequence length="311" mass="33791">MTTATAMLPIHATTFEPPQSMSADDQRRELMIQYAFAAYRYLITDKEADEIIYEGLWRDVDDYIHCMWSANFGEIIPGTTNVKMAGTTRLYTSEEVDLMAVGLWDNARDCPLVGPLADLDHASSDDGDDDLVEEYETDEESNASTDDTDPEMFEQIEDGNCEEFLPVYTPNAAPSYSSGSVSDPPAYAEAETAEVGEDFEGEVSAIFGDALTLGDDDAIGDAPSAEEASPVEAIPAAELTPSVKPEENIPSEEGTLAPLGEVQDGVFSALGARLDRKLLKAKQTLARGLKAISPRRIFARAGKVSMGLRRR</sequence>
<feature type="region of interest" description="Disordered" evidence="1">
    <location>
        <begin position="119"/>
        <end position="151"/>
    </location>
</feature>
<dbReference type="AlphaFoldDB" id="A0A4Q4T0N9"/>
<dbReference type="EMBL" id="QJNU01000509">
    <property type="protein sequence ID" value="RYO96583.1"/>
    <property type="molecule type" value="Genomic_DNA"/>
</dbReference>
<evidence type="ECO:0000256" key="1">
    <source>
        <dbReference type="SAM" id="MobiDB-lite"/>
    </source>
</evidence>
<comment type="caution">
    <text evidence="2">The sequence shown here is derived from an EMBL/GenBank/DDBJ whole genome shotgun (WGS) entry which is preliminary data.</text>
</comment>
<organism evidence="2 3">
    <name type="scientific">Monosporascus ibericus</name>
    <dbReference type="NCBI Taxonomy" id="155417"/>
    <lineage>
        <taxon>Eukaryota</taxon>
        <taxon>Fungi</taxon>
        <taxon>Dikarya</taxon>
        <taxon>Ascomycota</taxon>
        <taxon>Pezizomycotina</taxon>
        <taxon>Sordariomycetes</taxon>
        <taxon>Xylariomycetidae</taxon>
        <taxon>Xylariales</taxon>
        <taxon>Xylariales incertae sedis</taxon>
        <taxon>Monosporascus</taxon>
    </lineage>
</organism>
<dbReference type="OrthoDB" id="4753462at2759"/>
<name>A0A4Q4T0N9_9PEZI</name>
<feature type="compositionally biased region" description="Acidic residues" evidence="1">
    <location>
        <begin position="125"/>
        <end position="151"/>
    </location>
</feature>
<gene>
    <name evidence="2" type="ORF">DL764_007444</name>
</gene>